<gene>
    <name evidence="2" type="ORF">J2S41_005685</name>
</gene>
<evidence type="ECO:0000313" key="2">
    <source>
        <dbReference type="EMBL" id="MDR7278907.1"/>
    </source>
</evidence>
<evidence type="ECO:0000313" key="3">
    <source>
        <dbReference type="Proteomes" id="UP001183643"/>
    </source>
</evidence>
<dbReference type="InterPro" id="IPR024432">
    <property type="entry name" value="Put_RecE_PDDEXK-like_dom"/>
</dbReference>
<sequence>MKAFVQPQLGVFPLTAEEYHADPVPGGSLSSSGARRLLPPSCPALFDHERRAGRLPKRTWDFGHAAHQRVLGAGPDIVAVPADNWRTKAAQEAAKDARAAGKVPVLESEAAVIEEMAAALRAHPIASVLFRPGGGTPEQALIWQDRQTGVWLRALVDWLPDPGPGRLIVADYKTTRSAAPADLAKVVYDYGYHQQAAWYLDGVRALGLAGELPPAFVFVAQEKTPPYLVTVFEPDLMALRIGAYLNRQAIDLYAQCVATGRWPGYSDDVELISLPPWVESRYAEELS</sequence>
<dbReference type="Gene3D" id="3.90.320.10">
    <property type="match status" value="1"/>
</dbReference>
<dbReference type="InterPro" id="IPR011604">
    <property type="entry name" value="PDDEXK-like_dom_sf"/>
</dbReference>
<keyword evidence="3" id="KW-1185">Reference proteome</keyword>
<dbReference type="Pfam" id="PF12684">
    <property type="entry name" value="DUF3799"/>
    <property type="match status" value="1"/>
</dbReference>
<dbReference type="Proteomes" id="UP001183643">
    <property type="component" value="Unassembled WGS sequence"/>
</dbReference>
<dbReference type="RefSeq" id="WP_310372105.1">
    <property type="nucleotide sequence ID" value="NZ_JAVDYB010000001.1"/>
</dbReference>
<dbReference type="EMBL" id="JAVDYB010000001">
    <property type="protein sequence ID" value="MDR7278907.1"/>
    <property type="molecule type" value="Genomic_DNA"/>
</dbReference>
<comment type="caution">
    <text evidence="2">The sequence shown here is derived from an EMBL/GenBank/DDBJ whole genome shotgun (WGS) entry which is preliminary data.</text>
</comment>
<name>A0AAE4CC72_9ACTN</name>
<evidence type="ECO:0000259" key="1">
    <source>
        <dbReference type="Pfam" id="PF12684"/>
    </source>
</evidence>
<accession>A0AAE4CC72</accession>
<feature type="domain" description="Putative exodeoxyribonuclease 8 PDDEXK-like" evidence="1">
    <location>
        <begin position="95"/>
        <end position="273"/>
    </location>
</feature>
<reference evidence="2" key="1">
    <citation type="submission" date="2023-07" db="EMBL/GenBank/DDBJ databases">
        <title>Sequencing the genomes of 1000 actinobacteria strains.</title>
        <authorList>
            <person name="Klenk H.-P."/>
        </authorList>
    </citation>
    <scope>NUCLEOTIDE SEQUENCE</scope>
    <source>
        <strain evidence="2">DSM 44707</strain>
    </source>
</reference>
<proteinExistence type="predicted"/>
<protein>
    <recommendedName>
        <fullName evidence="1">Putative exodeoxyribonuclease 8 PDDEXK-like domain-containing protein</fullName>
    </recommendedName>
</protein>
<organism evidence="2 3">
    <name type="scientific">Catenuloplanes atrovinosus</name>
    <dbReference type="NCBI Taxonomy" id="137266"/>
    <lineage>
        <taxon>Bacteria</taxon>
        <taxon>Bacillati</taxon>
        <taxon>Actinomycetota</taxon>
        <taxon>Actinomycetes</taxon>
        <taxon>Micromonosporales</taxon>
        <taxon>Micromonosporaceae</taxon>
        <taxon>Catenuloplanes</taxon>
    </lineage>
</organism>
<dbReference type="AlphaFoldDB" id="A0AAE4CC72"/>